<organism evidence="7 8">
    <name type="scientific">Syntrophobacter fumaroxidans (strain DSM 10017 / MPOB)</name>
    <dbReference type="NCBI Taxonomy" id="335543"/>
    <lineage>
        <taxon>Bacteria</taxon>
        <taxon>Pseudomonadati</taxon>
        <taxon>Thermodesulfobacteriota</taxon>
        <taxon>Syntrophobacteria</taxon>
        <taxon>Syntrophobacterales</taxon>
        <taxon>Syntrophobacteraceae</taxon>
        <taxon>Syntrophobacter</taxon>
    </lineage>
</organism>
<dbReference type="HOGENOM" id="CLU_018816_2_1_7"/>
<feature type="domain" description="Multidrug resistance protein MdtA-like alpha-helical hairpin" evidence="3">
    <location>
        <begin position="109"/>
        <end position="178"/>
    </location>
</feature>
<evidence type="ECO:0000259" key="5">
    <source>
        <dbReference type="Pfam" id="PF25944"/>
    </source>
</evidence>
<dbReference type="Gene3D" id="2.40.50.100">
    <property type="match status" value="1"/>
</dbReference>
<dbReference type="PROSITE" id="PS51257">
    <property type="entry name" value="PROKAR_LIPOPROTEIN"/>
    <property type="match status" value="1"/>
</dbReference>
<dbReference type="NCBIfam" id="TIGR01730">
    <property type="entry name" value="RND_mfp"/>
    <property type="match status" value="1"/>
</dbReference>
<dbReference type="eggNOG" id="COG0845">
    <property type="taxonomic scope" value="Bacteria"/>
</dbReference>
<dbReference type="Pfam" id="PF25967">
    <property type="entry name" value="RND-MFP_C"/>
    <property type="match status" value="1"/>
</dbReference>
<dbReference type="InParanoid" id="A0LPJ8"/>
<dbReference type="GO" id="GO:0022857">
    <property type="term" value="F:transmembrane transporter activity"/>
    <property type="evidence" value="ECO:0007669"/>
    <property type="project" value="InterPro"/>
</dbReference>
<dbReference type="Pfam" id="PF25876">
    <property type="entry name" value="HH_MFP_RND"/>
    <property type="match status" value="1"/>
</dbReference>
<name>A0LPJ8_SYNFM</name>
<evidence type="ECO:0000259" key="4">
    <source>
        <dbReference type="Pfam" id="PF25917"/>
    </source>
</evidence>
<dbReference type="FunCoup" id="A0LPJ8">
    <property type="interactions" value="343"/>
</dbReference>
<dbReference type="GO" id="GO:0005886">
    <property type="term" value="C:plasma membrane"/>
    <property type="evidence" value="ECO:0007669"/>
    <property type="project" value="UniProtKB-SubCell"/>
</dbReference>
<dbReference type="AlphaFoldDB" id="A0LPJ8"/>
<dbReference type="GO" id="GO:0046677">
    <property type="term" value="P:response to antibiotic"/>
    <property type="evidence" value="ECO:0007669"/>
    <property type="project" value="TreeGrafter"/>
</dbReference>
<reference evidence="7 8" key="1">
    <citation type="submission" date="2006-10" db="EMBL/GenBank/DDBJ databases">
        <title>Complete sequence of Syntrophobacter fumaroxidans MPOB.</title>
        <authorList>
            <consortium name="US DOE Joint Genome Institute"/>
            <person name="Copeland A."/>
            <person name="Lucas S."/>
            <person name="Lapidus A."/>
            <person name="Barry K."/>
            <person name="Detter J.C."/>
            <person name="Glavina del Rio T."/>
            <person name="Hammon N."/>
            <person name="Israni S."/>
            <person name="Pitluck S."/>
            <person name="Goltsman E.G."/>
            <person name="Martinez M."/>
            <person name="Schmutz J."/>
            <person name="Larimer F."/>
            <person name="Land M."/>
            <person name="Hauser L."/>
            <person name="Kyrpides N."/>
            <person name="Kim E."/>
            <person name="Boone D.R."/>
            <person name="Brockman F."/>
            <person name="Culley D."/>
            <person name="Ferry J."/>
            <person name="Gunsalus R."/>
            <person name="McInerney M.J."/>
            <person name="Morrison M."/>
            <person name="Plugge C."/>
            <person name="Rohlin L."/>
            <person name="Scholten J."/>
            <person name="Sieber J."/>
            <person name="Stams A.J.M."/>
            <person name="Worm P."/>
            <person name="Henstra A.M."/>
            <person name="Richardson P."/>
        </authorList>
    </citation>
    <scope>NUCLEOTIDE SEQUENCE [LARGE SCALE GENOMIC DNA]</scope>
    <source>
        <strain evidence="8">DSM 10017 / MPOB</strain>
    </source>
</reference>
<evidence type="ECO:0000313" key="7">
    <source>
        <dbReference type="EMBL" id="ABK19350.1"/>
    </source>
</evidence>
<dbReference type="Gene3D" id="1.10.287.470">
    <property type="entry name" value="Helix hairpin bin"/>
    <property type="match status" value="1"/>
</dbReference>
<feature type="domain" description="Multidrug resistance protein MdtA-like C-terminal permuted SH3" evidence="6">
    <location>
        <begin position="309"/>
        <end position="371"/>
    </location>
</feature>
<dbReference type="OrthoDB" id="9772050at2"/>
<evidence type="ECO:0000256" key="2">
    <source>
        <dbReference type="ARBA" id="ARBA00009477"/>
    </source>
</evidence>
<dbReference type="SUPFAM" id="SSF111369">
    <property type="entry name" value="HlyD-like secretion proteins"/>
    <property type="match status" value="1"/>
</dbReference>
<dbReference type="Proteomes" id="UP000001784">
    <property type="component" value="Chromosome"/>
</dbReference>
<keyword evidence="8" id="KW-1185">Reference proteome</keyword>
<dbReference type="PANTHER" id="PTHR30158">
    <property type="entry name" value="ACRA/E-RELATED COMPONENT OF DRUG EFFLUX TRANSPORTER"/>
    <property type="match status" value="1"/>
</dbReference>
<evidence type="ECO:0000256" key="1">
    <source>
        <dbReference type="ARBA" id="ARBA00004196"/>
    </source>
</evidence>
<comment type="subcellular location">
    <subcellularLocation>
        <location evidence="1">Cell envelope</location>
    </subcellularLocation>
</comment>
<dbReference type="InterPro" id="IPR058624">
    <property type="entry name" value="MdtA-like_HH"/>
</dbReference>
<dbReference type="InterPro" id="IPR058627">
    <property type="entry name" value="MdtA-like_C"/>
</dbReference>
<dbReference type="Pfam" id="PF25944">
    <property type="entry name" value="Beta-barrel_RND"/>
    <property type="match status" value="1"/>
</dbReference>
<feature type="domain" description="Multidrug resistance protein MdtA-like barrel-sandwich hybrid" evidence="4">
    <location>
        <begin position="69"/>
        <end position="211"/>
    </location>
</feature>
<evidence type="ECO:0000259" key="6">
    <source>
        <dbReference type="Pfam" id="PF25967"/>
    </source>
</evidence>
<evidence type="ECO:0000259" key="3">
    <source>
        <dbReference type="Pfam" id="PF25876"/>
    </source>
</evidence>
<evidence type="ECO:0000313" key="8">
    <source>
        <dbReference type="Proteomes" id="UP000001784"/>
    </source>
</evidence>
<dbReference type="InterPro" id="IPR006143">
    <property type="entry name" value="RND_pump_MFP"/>
</dbReference>
<gene>
    <name evidence="7" type="ordered locus">Sfum_3680</name>
</gene>
<proteinExistence type="inferred from homology"/>
<feature type="domain" description="Multidrug resistance protein MdtA-like beta-barrel" evidence="5">
    <location>
        <begin position="215"/>
        <end position="305"/>
    </location>
</feature>
<dbReference type="Pfam" id="PF25917">
    <property type="entry name" value="BSH_RND"/>
    <property type="match status" value="1"/>
</dbReference>
<dbReference type="FunFam" id="1.10.287.470:FF:000002">
    <property type="entry name" value="Efflux RND transporter periplasmic adaptor subunit"/>
    <property type="match status" value="1"/>
</dbReference>
<dbReference type="EMBL" id="CP000478">
    <property type="protein sequence ID" value="ABK19350.1"/>
    <property type="molecule type" value="Genomic_DNA"/>
</dbReference>
<dbReference type="FunFam" id="2.40.420.20:FF:000001">
    <property type="entry name" value="Efflux RND transporter periplasmic adaptor subunit"/>
    <property type="match status" value="1"/>
</dbReference>
<dbReference type="Gene3D" id="2.40.30.170">
    <property type="match status" value="1"/>
</dbReference>
<comment type="similarity">
    <text evidence="2">Belongs to the membrane fusion protein (MFP) (TC 8.A.1) family.</text>
</comment>
<sequence length="405" mass="43555">MQMNKTVGESLKLIVFLMILSGGLLTGGCGRGKSSAPPPAVPEVSVVAVQPEQVVLTVELPGRTAPHLVAEIRPQVNGIIQKRLFKEGSDVKAGQVLYQIDPASFQAALDNAKASLARAEANRPAIRLRVERYKELLADKAVSRQDHDDAVASLKQADAEVELWKAAVESARINLGYTRVMAPISGRIGRSNVTDGALVTAHQATPLATIQQLDPIFVDVPQSTTELLRLRRRWEDGRLNPNGTNQKKVKLLLEDGTPYPPEGTLQFREVTVDPTTGSVILRAVFPNPEGVLLPGMYVRAVVQEGIHEQAILIPQQTVMRDPKGNPSVMIVDAEGKVQQRPLTLERAIGDKWLVSAGLASGERVIVEGIQKVRPGASVKVVSAEGDGQQGVAVRGNASQPAVKLN</sequence>
<dbReference type="RefSeq" id="WP_011700475.1">
    <property type="nucleotide sequence ID" value="NC_008554.1"/>
</dbReference>
<protein>
    <submittedName>
        <fullName evidence="7">Secretion protein HlyD family protein</fullName>
    </submittedName>
</protein>
<dbReference type="InterPro" id="IPR058626">
    <property type="entry name" value="MdtA-like_b-barrel"/>
</dbReference>
<dbReference type="PANTHER" id="PTHR30158:SF3">
    <property type="entry name" value="MULTIDRUG EFFLUX PUMP SUBUNIT ACRA-RELATED"/>
    <property type="match status" value="1"/>
</dbReference>
<accession>A0LPJ8</accession>
<dbReference type="Gene3D" id="2.40.420.20">
    <property type="match status" value="1"/>
</dbReference>
<dbReference type="InterPro" id="IPR058625">
    <property type="entry name" value="MdtA-like_BSH"/>
</dbReference>
<dbReference type="KEGG" id="sfu:Sfum_3680"/>
<dbReference type="STRING" id="335543.Sfum_3680"/>